<dbReference type="Pfam" id="PF13715">
    <property type="entry name" value="CarbopepD_reg_2"/>
    <property type="match status" value="1"/>
</dbReference>
<proteinExistence type="predicted"/>
<evidence type="ECO:0000313" key="2">
    <source>
        <dbReference type="EMBL" id="GJM59832.1"/>
    </source>
</evidence>
<feature type="chain" id="PRO_5042869247" description="Carboxypeptidase-like regulatory domain-containing protein" evidence="1">
    <location>
        <begin position="19"/>
        <end position="275"/>
    </location>
</feature>
<dbReference type="Proteomes" id="UP001310022">
    <property type="component" value="Unassembled WGS sequence"/>
</dbReference>
<name>A0AAN5AIH6_9BACT</name>
<protein>
    <recommendedName>
        <fullName evidence="4">Carboxypeptidase-like regulatory domain-containing protein</fullName>
    </recommendedName>
</protein>
<dbReference type="EMBL" id="BQKE01000001">
    <property type="protein sequence ID" value="GJM59832.1"/>
    <property type="molecule type" value="Genomic_DNA"/>
</dbReference>
<gene>
    <name evidence="2" type="ORF">PEDI_03840</name>
</gene>
<keyword evidence="1" id="KW-0732">Signal</keyword>
<feature type="signal peptide" evidence="1">
    <location>
        <begin position="1"/>
        <end position="18"/>
    </location>
</feature>
<reference evidence="2 3" key="1">
    <citation type="submission" date="2021-12" db="EMBL/GenBank/DDBJ databases">
        <title>Genome sequencing of bacteria with rrn-lacking chromosome and rrn-plasmid.</title>
        <authorList>
            <person name="Anda M."/>
            <person name="Iwasaki W."/>
        </authorList>
    </citation>
    <scope>NUCLEOTIDE SEQUENCE [LARGE SCALE GENOMIC DNA]</scope>
    <source>
        <strain evidence="2 3">NBRC 15940</strain>
    </source>
</reference>
<dbReference type="SUPFAM" id="SSF49464">
    <property type="entry name" value="Carboxypeptidase regulatory domain-like"/>
    <property type="match status" value="1"/>
</dbReference>
<keyword evidence="3" id="KW-1185">Reference proteome</keyword>
<accession>A0AAN5AIH6</accession>
<comment type="caution">
    <text evidence="2">The sequence shown here is derived from an EMBL/GenBank/DDBJ whole genome shotgun (WGS) entry which is preliminary data.</text>
</comment>
<dbReference type="InterPro" id="IPR008969">
    <property type="entry name" value="CarboxyPept-like_regulatory"/>
</dbReference>
<dbReference type="RefSeq" id="WP_338235773.1">
    <property type="nucleotide sequence ID" value="NZ_BQKE01000001.1"/>
</dbReference>
<evidence type="ECO:0000256" key="1">
    <source>
        <dbReference type="SAM" id="SignalP"/>
    </source>
</evidence>
<organism evidence="2 3">
    <name type="scientific">Persicobacter diffluens</name>
    <dbReference type="NCBI Taxonomy" id="981"/>
    <lineage>
        <taxon>Bacteria</taxon>
        <taxon>Pseudomonadati</taxon>
        <taxon>Bacteroidota</taxon>
        <taxon>Cytophagia</taxon>
        <taxon>Cytophagales</taxon>
        <taxon>Persicobacteraceae</taxon>
        <taxon>Persicobacter</taxon>
    </lineage>
</organism>
<evidence type="ECO:0000313" key="3">
    <source>
        <dbReference type="Proteomes" id="UP001310022"/>
    </source>
</evidence>
<dbReference type="AlphaFoldDB" id="A0AAN5AIH6"/>
<sequence length="275" mass="31090">MKAFLLSFLLFLPALSLAQENTPLPTFLHGQLLNANNQESIPFAHIVNISQKKGAVSDEIGFFSINAQQGDTLCFRVLGYKTDTITLSRTQLEAISAKFRLVEETQKLANVNIYSYDNSAMFRKKPEPYYIPGINMKVPAKDDTLLNKPHSPKAYEYALGALSSPMTAMYTAFSKREKEKRKMAKVLYEEQQEQLTNQKFNKYFSPEAISKLLNIETEEAEAFLAHLKPSPFAVNQLGHSEIIMNIINQYGAFLEQEPQLAKKVNNTDSLPLLQD</sequence>
<evidence type="ECO:0008006" key="4">
    <source>
        <dbReference type="Google" id="ProtNLM"/>
    </source>
</evidence>